<dbReference type="EC" id="2.7.1.148" evidence="2 9"/>
<evidence type="ECO:0000256" key="8">
    <source>
        <dbReference type="ARBA" id="ARBA00032554"/>
    </source>
</evidence>
<organism evidence="12 13">
    <name type="scientific">Microcystis aeruginosa NIES-44</name>
    <dbReference type="NCBI Taxonomy" id="449439"/>
    <lineage>
        <taxon>Bacteria</taxon>
        <taxon>Bacillati</taxon>
        <taxon>Cyanobacteriota</taxon>
        <taxon>Cyanophyceae</taxon>
        <taxon>Oscillatoriophycideae</taxon>
        <taxon>Chroococcales</taxon>
        <taxon>Microcystaceae</taxon>
        <taxon>Microcystis</taxon>
    </lineage>
</organism>
<evidence type="ECO:0000256" key="6">
    <source>
        <dbReference type="ARBA" id="ARBA00022777"/>
    </source>
</evidence>
<name>A0A0A1VY26_MICAE</name>
<feature type="active site" evidence="9">
    <location>
        <position position="141"/>
    </location>
</feature>
<dbReference type="InterPro" id="IPR014721">
    <property type="entry name" value="Ribsml_uS5_D2-typ_fold_subgr"/>
</dbReference>
<sequence>MHSYTLLAPAKINLYLEIVGDRPDGFHELVMVMQTVALCDRITLRPNGLQEFRLFCSHPLVPQDSSNLAHRAATLMAREFPRIFANYGGIDITIEKYIPVAAGLAGGSTNAAAVLVGIDLIWELGLTRPELETLAARLGSDTSFCVTGGTVICTGRGEILDPIAPLTGLWVILAKYDHLSVSTPWAYQSYRQKFQDTYLSSPEDFHHRRQQVSSGALVQAIAQKKPAAIGKFIHNDLEKVVLPEFPLVAELRQVMGDLGGLGTMMSGSGPTVFTLCSSQEVAETIVKEAREILVAPDLQFWIAPITDTGIQVT</sequence>
<dbReference type="PANTHER" id="PTHR43527">
    <property type="entry name" value="4-DIPHOSPHOCYTIDYL-2-C-METHYL-D-ERYTHRITOL KINASE, CHLOROPLASTIC"/>
    <property type="match status" value="1"/>
</dbReference>
<evidence type="ECO:0000313" key="13">
    <source>
        <dbReference type="Proteomes" id="UP000030321"/>
    </source>
</evidence>
<accession>A0A0A1VY26</accession>
<keyword evidence="9" id="KW-0414">Isoprene biosynthesis</keyword>
<dbReference type="GO" id="GO:0005524">
    <property type="term" value="F:ATP binding"/>
    <property type="evidence" value="ECO:0007669"/>
    <property type="project" value="UniProtKB-UniRule"/>
</dbReference>
<keyword evidence="4 9" id="KW-0808">Transferase</keyword>
<reference evidence="13" key="1">
    <citation type="journal article" date="2015" name="Genome">
        <title>Whole Genome Sequence of the Non-Microcystin-Producing Microcystis aeruginosa Strain NIES-44.</title>
        <authorList>
            <person name="Okano K."/>
            <person name="Miyata N."/>
            <person name="Ozaki Y."/>
        </authorList>
    </citation>
    <scope>NUCLEOTIDE SEQUENCE [LARGE SCALE GENOMIC DNA]</scope>
    <source>
        <strain evidence="13">NIES-44</strain>
    </source>
</reference>
<feature type="domain" description="GHMP kinase N-terminal" evidence="10">
    <location>
        <begin position="67"/>
        <end position="149"/>
    </location>
</feature>
<dbReference type="EMBL" id="BBPA01000053">
    <property type="protein sequence ID" value="GAL94191.1"/>
    <property type="molecule type" value="Genomic_DNA"/>
</dbReference>
<dbReference type="PANTHER" id="PTHR43527:SF2">
    <property type="entry name" value="4-DIPHOSPHOCYTIDYL-2-C-METHYL-D-ERYTHRITOL KINASE, CHLOROPLASTIC"/>
    <property type="match status" value="1"/>
</dbReference>
<dbReference type="SUPFAM" id="SSF55060">
    <property type="entry name" value="GHMP Kinase, C-terminal domain"/>
    <property type="match status" value="1"/>
</dbReference>
<dbReference type="Proteomes" id="UP000030321">
    <property type="component" value="Unassembled WGS sequence"/>
</dbReference>
<dbReference type="AlphaFoldDB" id="A0A0A1VY26"/>
<evidence type="ECO:0000256" key="5">
    <source>
        <dbReference type="ARBA" id="ARBA00022741"/>
    </source>
</evidence>
<dbReference type="NCBIfam" id="TIGR00154">
    <property type="entry name" value="ispE"/>
    <property type="match status" value="1"/>
</dbReference>
<feature type="active site" evidence="9">
    <location>
        <position position="11"/>
    </location>
</feature>
<gene>
    <name evidence="9" type="primary">ispE</name>
    <name evidence="12" type="ORF">N44_02771</name>
</gene>
<dbReference type="InterPro" id="IPR006204">
    <property type="entry name" value="GHMP_kinase_N_dom"/>
</dbReference>
<dbReference type="InterPro" id="IPR020568">
    <property type="entry name" value="Ribosomal_Su5_D2-typ_SF"/>
</dbReference>
<keyword evidence="6 9" id="KW-0418">Kinase</keyword>
<dbReference type="Gene3D" id="3.30.230.10">
    <property type="match status" value="1"/>
</dbReference>
<dbReference type="InterPro" id="IPR004424">
    <property type="entry name" value="IspE"/>
</dbReference>
<dbReference type="PIRSF" id="PIRSF010376">
    <property type="entry name" value="IspE"/>
    <property type="match status" value="1"/>
</dbReference>
<keyword evidence="5 9" id="KW-0547">Nucleotide-binding</keyword>
<comment type="catalytic activity">
    <reaction evidence="9">
        <text>4-CDP-2-C-methyl-D-erythritol + ATP = 4-CDP-2-C-methyl-D-erythritol 2-phosphate + ADP + H(+)</text>
        <dbReference type="Rhea" id="RHEA:18437"/>
        <dbReference type="ChEBI" id="CHEBI:15378"/>
        <dbReference type="ChEBI" id="CHEBI:30616"/>
        <dbReference type="ChEBI" id="CHEBI:57823"/>
        <dbReference type="ChEBI" id="CHEBI:57919"/>
        <dbReference type="ChEBI" id="CHEBI:456216"/>
        <dbReference type="EC" id="2.7.1.148"/>
    </reaction>
</comment>
<evidence type="ECO:0000256" key="4">
    <source>
        <dbReference type="ARBA" id="ARBA00022679"/>
    </source>
</evidence>
<evidence type="ECO:0000256" key="1">
    <source>
        <dbReference type="ARBA" id="ARBA00009684"/>
    </source>
</evidence>
<protein>
    <recommendedName>
        <fullName evidence="3 9">4-diphosphocytidyl-2-C-methyl-D-erythritol kinase</fullName>
        <shortName evidence="9">CMK</shortName>
        <ecNumber evidence="2 9">2.7.1.148</ecNumber>
    </recommendedName>
    <alternativeName>
        <fullName evidence="8 9">4-(cytidine-5'-diphospho)-2-C-methyl-D-erythritol kinase</fullName>
    </alternativeName>
</protein>
<dbReference type="UniPathway" id="UPA00056">
    <property type="reaction ID" value="UER00094"/>
</dbReference>
<comment type="pathway">
    <text evidence="9">Isoprenoid biosynthesis; isopentenyl diphosphate biosynthesis via DXP pathway; isopentenyl diphosphate from 1-deoxy-D-xylulose 5-phosphate: step 3/6.</text>
</comment>
<evidence type="ECO:0000256" key="7">
    <source>
        <dbReference type="ARBA" id="ARBA00022840"/>
    </source>
</evidence>
<dbReference type="SUPFAM" id="SSF54211">
    <property type="entry name" value="Ribosomal protein S5 domain 2-like"/>
    <property type="match status" value="1"/>
</dbReference>
<evidence type="ECO:0000313" key="12">
    <source>
        <dbReference type="EMBL" id="GAL94191.1"/>
    </source>
</evidence>
<feature type="binding site" evidence="9">
    <location>
        <begin position="99"/>
        <end position="109"/>
    </location>
    <ligand>
        <name>ATP</name>
        <dbReference type="ChEBI" id="CHEBI:30616"/>
    </ligand>
</feature>
<comment type="function">
    <text evidence="9">Catalyzes the phosphorylation of the position 2 hydroxy group of 4-diphosphocytidyl-2C-methyl-D-erythritol.</text>
</comment>
<comment type="caution">
    <text evidence="12">The sequence shown here is derived from an EMBL/GenBank/DDBJ whole genome shotgun (WGS) entry which is preliminary data.</text>
</comment>
<dbReference type="GO" id="GO:0050515">
    <property type="term" value="F:4-(cytidine 5'-diphospho)-2-C-methyl-D-erythritol kinase activity"/>
    <property type="evidence" value="ECO:0007669"/>
    <property type="project" value="UniProtKB-UniRule"/>
</dbReference>
<evidence type="ECO:0000259" key="11">
    <source>
        <dbReference type="Pfam" id="PF08544"/>
    </source>
</evidence>
<evidence type="ECO:0000259" key="10">
    <source>
        <dbReference type="Pfam" id="PF00288"/>
    </source>
</evidence>
<dbReference type="GO" id="GO:0016114">
    <property type="term" value="P:terpenoid biosynthetic process"/>
    <property type="evidence" value="ECO:0007669"/>
    <property type="project" value="UniProtKB-UniRule"/>
</dbReference>
<dbReference type="Gene3D" id="3.30.70.890">
    <property type="entry name" value="GHMP kinase, C-terminal domain"/>
    <property type="match status" value="1"/>
</dbReference>
<evidence type="ECO:0000256" key="2">
    <source>
        <dbReference type="ARBA" id="ARBA00012052"/>
    </source>
</evidence>
<dbReference type="HAMAP" id="MF_00061">
    <property type="entry name" value="IspE"/>
    <property type="match status" value="1"/>
</dbReference>
<dbReference type="Pfam" id="PF08544">
    <property type="entry name" value="GHMP_kinases_C"/>
    <property type="match status" value="1"/>
</dbReference>
<keyword evidence="7 9" id="KW-0067">ATP-binding</keyword>
<evidence type="ECO:0000256" key="9">
    <source>
        <dbReference type="HAMAP-Rule" id="MF_00061"/>
    </source>
</evidence>
<dbReference type="InterPro" id="IPR013750">
    <property type="entry name" value="GHMP_kinase_C_dom"/>
</dbReference>
<proteinExistence type="inferred from homology"/>
<dbReference type="InterPro" id="IPR036554">
    <property type="entry name" value="GHMP_kinase_C_sf"/>
</dbReference>
<dbReference type="RefSeq" id="WP_045360162.1">
    <property type="nucleotide sequence ID" value="NZ_BBPA01000053.1"/>
</dbReference>
<dbReference type="GO" id="GO:0019288">
    <property type="term" value="P:isopentenyl diphosphate biosynthetic process, methylerythritol 4-phosphate pathway"/>
    <property type="evidence" value="ECO:0007669"/>
    <property type="project" value="UniProtKB-UniRule"/>
</dbReference>
<comment type="similarity">
    <text evidence="1 9">Belongs to the GHMP kinase family. IspE subfamily.</text>
</comment>
<dbReference type="Pfam" id="PF00288">
    <property type="entry name" value="GHMP_kinases_N"/>
    <property type="match status" value="1"/>
</dbReference>
<evidence type="ECO:0000256" key="3">
    <source>
        <dbReference type="ARBA" id="ARBA00017473"/>
    </source>
</evidence>
<feature type="domain" description="GHMP kinase C-terminal" evidence="11">
    <location>
        <begin position="218"/>
        <end position="291"/>
    </location>
</feature>